<comment type="caution">
    <text evidence="1">The sequence shown here is derived from an EMBL/GenBank/DDBJ whole genome shotgun (WGS) entry which is preliminary data.</text>
</comment>
<sequence>MVEEKFSFHIRCYDTQFVHPLFRCTLHITFITHPSPSPSSKIDSKRKRSAQLTIFIKLKFYLLVLRLLIVYPHNECRQIQIFTGRILILKFQIALHSKNSSRLEGPAQTLLAVLVMFITNAQVRNSCFQIGRSLWFLKREQTLILHNLSRSAGRPQRTKDQARFHFPFQKIHHLFYLRFL</sequence>
<name>J9GN62_9ZZZZ</name>
<protein>
    <submittedName>
        <fullName evidence="1">Uncharacterized protein</fullName>
    </submittedName>
</protein>
<reference evidence="1" key="1">
    <citation type="journal article" date="2012" name="PLoS ONE">
        <title>Gene sets for utilization of primary and secondary nutrition supplies in the distal gut of endangered iberian lynx.</title>
        <authorList>
            <person name="Alcaide M."/>
            <person name="Messina E."/>
            <person name="Richter M."/>
            <person name="Bargiela R."/>
            <person name="Peplies J."/>
            <person name="Huws S.A."/>
            <person name="Newbold C.J."/>
            <person name="Golyshin P.N."/>
            <person name="Simon M.A."/>
            <person name="Lopez G."/>
            <person name="Yakimov M.M."/>
            <person name="Ferrer M."/>
        </authorList>
    </citation>
    <scope>NUCLEOTIDE SEQUENCE</scope>
</reference>
<dbReference type="EMBL" id="AMCI01002998">
    <property type="protein sequence ID" value="EJX01320.1"/>
    <property type="molecule type" value="Genomic_DNA"/>
</dbReference>
<evidence type="ECO:0000313" key="1">
    <source>
        <dbReference type="EMBL" id="EJX01320.1"/>
    </source>
</evidence>
<accession>J9GN62</accession>
<proteinExistence type="predicted"/>
<dbReference type="AlphaFoldDB" id="J9GN62"/>
<gene>
    <name evidence="1" type="ORF">EVA_10577</name>
</gene>
<organism evidence="1">
    <name type="scientific">gut metagenome</name>
    <dbReference type="NCBI Taxonomy" id="749906"/>
    <lineage>
        <taxon>unclassified sequences</taxon>
        <taxon>metagenomes</taxon>
        <taxon>organismal metagenomes</taxon>
    </lineage>
</organism>